<proteinExistence type="predicted"/>
<comment type="caution">
    <text evidence="2">The sequence shown here is derived from an EMBL/GenBank/DDBJ whole genome shotgun (WGS) entry which is preliminary data.</text>
</comment>
<evidence type="ECO:0000313" key="3">
    <source>
        <dbReference type="Proteomes" id="UP000186817"/>
    </source>
</evidence>
<dbReference type="EMBL" id="LSRX01001021">
    <property type="protein sequence ID" value="OLP84750.1"/>
    <property type="molecule type" value="Genomic_DNA"/>
</dbReference>
<accession>A0A1Q9CPA3</accession>
<keyword evidence="3" id="KW-1185">Reference proteome</keyword>
<dbReference type="AlphaFoldDB" id="A0A1Q9CPA3"/>
<evidence type="ECO:0000313" key="2">
    <source>
        <dbReference type="EMBL" id="OLP84750.1"/>
    </source>
</evidence>
<name>A0A1Q9CPA3_SYMMI</name>
<protein>
    <submittedName>
        <fullName evidence="2">Uncharacterized protein</fullName>
    </submittedName>
</protein>
<reference evidence="2 3" key="1">
    <citation type="submission" date="2016-02" db="EMBL/GenBank/DDBJ databases">
        <title>Genome analysis of coral dinoflagellate symbionts highlights evolutionary adaptations to a symbiotic lifestyle.</title>
        <authorList>
            <person name="Aranda M."/>
            <person name="Li Y."/>
            <person name="Liew Y.J."/>
            <person name="Baumgarten S."/>
            <person name="Simakov O."/>
            <person name="Wilson M."/>
            <person name="Piel J."/>
            <person name="Ashoor H."/>
            <person name="Bougouffa S."/>
            <person name="Bajic V.B."/>
            <person name="Ryu T."/>
            <person name="Ravasi T."/>
            <person name="Bayer T."/>
            <person name="Micklem G."/>
            <person name="Kim H."/>
            <person name="Bhak J."/>
            <person name="Lajeunesse T.C."/>
            <person name="Voolstra C.R."/>
        </authorList>
    </citation>
    <scope>NUCLEOTIDE SEQUENCE [LARGE SCALE GENOMIC DNA]</scope>
    <source>
        <strain evidence="2 3">CCMP2467</strain>
    </source>
</reference>
<feature type="compositionally biased region" description="Basic and acidic residues" evidence="1">
    <location>
        <begin position="1"/>
        <end position="16"/>
    </location>
</feature>
<organism evidence="2 3">
    <name type="scientific">Symbiodinium microadriaticum</name>
    <name type="common">Dinoflagellate</name>
    <name type="synonym">Zooxanthella microadriatica</name>
    <dbReference type="NCBI Taxonomy" id="2951"/>
    <lineage>
        <taxon>Eukaryota</taxon>
        <taxon>Sar</taxon>
        <taxon>Alveolata</taxon>
        <taxon>Dinophyceae</taxon>
        <taxon>Suessiales</taxon>
        <taxon>Symbiodiniaceae</taxon>
        <taxon>Symbiodinium</taxon>
    </lineage>
</organism>
<evidence type="ECO:0000256" key="1">
    <source>
        <dbReference type="SAM" id="MobiDB-lite"/>
    </source>
</evidence>
<sequence length="157" mass="17302">MWLGRHIIDQVLEERPQPPPQGQETPPLSREERSSHIPGGKGPNVSEPWTGEVLGFSKEIPGEKPELPEVRRYFNPAWKPKVRSRRQPRMLVQLKVALSLRAGNEPGGAGVLAQRGLNLALKGVLGYLSRGFHDSGLPGVEGNYEAASLDLRLQSTE</sequence>
<feature type="region of interest" description="Disordered" evidence="1">
    <location>
        <begin position="1"/>
        <end position="66"/>
    </location>
</feature>
<dbReference type="Proteomes" id="UP000186817">
    <property type="component" value="Unassembled WGS sequence"/>
</dbReference>
<gene>
    <name evidence="2" type="ORF">AK812_SmicGene34340</name>
</gene>